<accession>A0A7M2RJJ6</accession>
<dbReference type="InterPro" id="IPR036866">
    <property type="entry name" value="RibonucZ/Hydroxyglut_hydro"/>
</dbReference>
<dbReference type="EMBL" id="CP063304">
    <property type="protein sequence ID" value="QOV20308.1"/>
    <property type="molecule type" value="Genomic_DNA"/>
</dbReference>
<gene>
    <name evidence="3" type="ORF">INP51_04995</name>
</gene>
<dbReference type="PIRSF" id="PIRSF005243">
    <property type="entry name" value="ROO"/>
    <property type="match status" value="1"/>
</dbReference>
<evidence type="ECO:0000313" key="4">
    <source>
        <dbReference type="Proteomes" id="UP000593601"/>
    </source>
</evidence>
<comment type="similarity">
    <text evidence="1">In the N-terminal section; belongs to the zinc metallo-hydrolase group 3 family.</text>
</comment>
<proteinExistence type="inferred from homology"/>
<name>A0A7M2RJJ6_9FIRM</name>
<evidence type="ECO:0000259" key="2">
    <source>
        <dbReference type="PROSITE" id="PS50902"/>
    </source>
</evidence>
<dbReference type="RefSeq" id="WP_193736628.1">
    <property type="nucleotide sequence ID" value="NZ_CP063304.1"/>
</dbReference>
<dbReference type="InterPro" id="IPR045761">
    <property type="entry name" value="ODP_dom"/>
</dbReference>
<reference evidence="3 4" key="1">
    <citation type="submission" date="2020-10" db="EMBL/GenBank/DDBJ databases">
        <title>Blautia liquoris sp.nov., isolated from the mud in a fermentation cellar used for the production of Chinese strong-flavoured liquor.</title>
        <authorList>
            <person name="Lu L."/>
        </authorList>
    </citation>
    <scope>NUCLEOTIDE SEQUENCE [LARGE SCALE GENOMIC DNA]</scope>
    <source>
        <strain evidence="3 4">LZLJ-3</strain>
    </source>
</reference>
<dbReference type="Gene3D" id="3.60.15.10">
    <property type="entry name" value="Ribonuclease Z/Hydroxyacylglutathione hydrolase-like"/>
    <property type="match status" value="1"/>
</dbReference>
<dbReference type="Pfam" id="PF19583">
    <property type="entry name" value="ODP"/>
    <property type="match status" value="1"/>
</dbReference>
<sequence>MGKKVSNHVTWVGKTDWELKSFHGNELSTYDGSSYNAYLVRGSEKTVLIDTVWQPYDKEFVSRLQEEVDLSSIDYIVMNHNEIDHSGSLPELMREIPDTPIYCTAKGESIIKGHYHPEDWNFVNVKTGGTLDLGDVTLTFVEAPMLHWPDTMFTYMDAGEGEHILFSNDGFGQHFASESLFDEDVNKEEVYHEAMKYWANILNLYANQAKKKINEILAMNLPLDMIAPSHGIIWKSNPTEIVEKYLEWADAYQENQVTIMYDTMWNSTRKIGEAIARGIYKVRPDITIKLFNASKEDKNDIVTEVFRSKAVLVGSPAINYGFMHSIGGMLEMIKGLRFKKKKAAAFGSYGWSGGVVKQMTEALKGCGFEIVNDGFERIWVPDEGVLAEAEEYGKQFAENL</sequence>
<dbReference type="SUPFAM" id="SSF52218">
    <property type="entry name" value="Flavoproteins"/>
    <property type="match status" value="1"/>
</dbReference>
<dbReference type="GO" id="GO:0016787">
    <property type="term" value="F:hydrolase activity"/>
    <property type="evidence" value="ECO:0007669"/>
    <property type="project" value="UniProtKB-KW"/>
</dbReference>
<dbReference type="GO" id="GO:0009055">
    <property type="term" value="F:electron transfer activity"/>
    <property type="evidence" value="ECO:0007669"/>
    <property type="project" value="InterPro"/>
</dbReference>
<keyword evidence="3" id="KW-0378">Hydrolase</keyword>
<dbReference type="PANTHER" id="PTHR43717">
    <property type="entry name" value="ANAEROBIC NITRIC OXIDE REDUCTASE FLAVORUBREDOXIN"/>
    <property type="match status" value="1"/>
</dbReference>
<dbReference type="InterPro" id="IPR008254">
    <property type="entry name" value="Flavodoxin/NO_synth"/>
</dbReference>
<dbReference type="SUPFAM" id="SSF56281">
    <property type="entry name" value="Metallo-hydrolase/oxidoreductase"/>
    <property type="match status" value="1"/>
</dbReference>
<evidence type="ECO:0000256" key="1">
    <source>
        <dbReference type="ARBA" id="ARBA00007121"/>
    </source>
</evidence>
<evidence type="ECO:0000313" key="3">
    <source>
        <dbReference type="EMBL" id="QOV20308.1"/>
    </source>
</evidence>
<dbReference type="AlphaFoldDB" id="A0A7M2RJJ6"/>
<dbReference type="InterPro" id="IPR001279">
    <property type="entry name" value="Metallo-B-lactamas"/>
</dbReference>
<dbReference type="KEGG" id="bliq:INP51_04995"/>
<dbReference type="Proteomes" id="UP000593601">
    <property type="component" value="Chromosome"/>
</dbReference>
<protein>
    <submittedName>
        <fullName evidence="3">MBL fold metallo-hydrolase</fullName>
    </submittedName>
</protein>
<feature type="domain" description="Flavodoxin-like" evidence="2">
    <location>
        <begin position="257"/>
        <end position="397"/>
    </location>
</feature>
<organism evidence="3 4">
    <name type="scientific">Blautia liquoris</name>
    <dbReference type="NCBI Taxonomy" id="2779518"/>
    <lineage>
        <taxon>Bacteria</taxon>
        <taxon>Bacillati</taxon>
        <taxon>Bacillota</taxon>
        <taxon>Clostridia</taxon>
        <taxon>Lachnospirales</taxon>
        <taxon>Lachnospiraceae</taxon>
        <taxon>Blautia</taxon>
    </lineage>
</organism>
<dbReference type="SMART" id="SM00849">
    <property type="entry name" value="Lactamase_B"/>
    <property type="match status" value="1"/>
</dbReference>
<dbReference type="GO" id="GO:0016651">
    <property type="term" value="F:oxidoreductase activity, acting on NAD(P)H"/>
    <property type="evidence" value="ECO:0007669"/>
    <property type="project" value="UniProtKB-ARBA"/>
</dbReference>
<dbReference type="InterPro" id="IPR029039">
    <property type="entry name" value="Flavoprotein-like_sf"/>
</dbReference>
<dbReference type="PANTHER" id="PTHR43717:SF1">
    <property type="entry name" value="ANAEROBIC NITRIC OXIDE REDUCTASE FLAVORUBREDOXIN"/>
    <property type="match status" value="1"/>
</dbReference>
<dbReference type="InterPro" id="IPR016440">
    <property type="entry name" value="Rubredoxin-O_OxRdtase"/>
</dbReference>
<dbReference type="Pfam" id="PF00258">
    <property type="entry name" value="Flavodoxin_1"/>
    <property type="match status" value="1"/>
</dbReference>
<dbReference type="GO" id="GO:0046872">
    <property type="term" value="F:metal ion binding"/>
    <property type="evidence" value="ECO:0007669"/>
    <property type="project" value="InterPro"/>
</dbReference>
<keyword evidence="4" id="KW-1185">Reference proteome</keyword>
<dbReference type="CDD" id="cd07709">
    <property type="entry name" value="flavodiiron_proteins_MBL-fold"/>
    <property type="match status" value="1"/>
</dbReference>
<dbReference type="GO" id="GO:0010181">
    <property type="term" value="F:FMN binding"/>
    <property type="evidence" value="ECO:0007669"/>
    <property type="project" value="InterPro"/>
</dbReference>
<dbReference type="PROSITE" id="PS50902">
    <property type="entry name" value="FLAVODOXIN_LIKE"/>
    <property type="match status" value="1"/>
</dbReference>
<dbReference type="Gene3D" id="3.40.50.360">
    <property type="match status" value="1"/>
</dbReference>